<evidence type="ECO:0000313" key="2">
    <source>
        <dbReference type="EMBL" id="NMO05040.1"/>
    </source>
</evidence>
<dbReference type="Gene3D" id="3.60.21.10">
    <property type="match status" value="1"/>
</dbReference>
<comment type="caution">
    <text evidence="2">The sequence shown here is derived from an EMBL/GenBank/DDBJ whole genome shotgun (WGS) entry which is preliminary data.</text>
</comment>
<accession>A0A848L1Z8</accession>
<dbReference type="InterPro" id="IPR004843">
    <property type="entry name" value="Calcineurin-like_PHP"/>
</dbReference>
<sequence length="282" mass="30273">MTDLLPRPSTPRVAVIGDIGGQVGALRYELVRLGADPHTGVIPADLTIVQVGDVIHRGPDSEEVVALVDSYLHRQPDHWIQLIGNHEGLYLGQTAFEWSPRVDDPTIATLRRWWEDGSMVVAAAVPTADGDFLVTHAGLTAGFWRSVLDVPHTAAQAATALNSLIANRQAAIFRSGVMLTGRKSGAAGPLWASAPTELVPSWFHSTMPFSQIHGHSSITDWSTGELRGPAAVTTRTSLNLITRHETTTMRGGRIIGIDPDHGADPAPLWSAWEADLTGPVSM</sequence>
<keyword evidence="3" id="KW-1185">Reference proteome</keyword>
<evidence type="ECO:0000259" key="1">
    <source>
        <dbReference type="Pfam" id="PF00149"/>
    </source>
</evidence>
<proteinExistence type="predicted"/>
<feature type="domain" description="Calcineurin-like phosphoesterase" evidence="1">
    <location>
        <begin position="12"/>
        <end position="143"/>
    </location>
</feature>
<gene>
    <name evidence="2" type="ORF">HH308_27850</name>
</gene>
<organism evidence="2 3">
    <name type="scientific">Gordonia asplenii</name>
    <dbReference type="NCBI Taxonomy" id="2725283"/>
    <lineage>
        <taxon>Bacteria</taxon>
        <taxon>Bacillati</taxon>
        <taxon>Actinomycetota</taxon>
        <taxon>Actinomycetes</taxon>
        <taxon>Mycobacteriales</taxon>
        <taxon>Gordoniaceae</taxon>
        <taxon>Gordonia</taxon>
    </lineage>
</organism>
<name>A0A848L1Z8_9ACTN</name>
<protein>
    <recommendedName>
        <fullName evidence="1">Calcineurin-like phosphoesterase domain-containing protein</fullName>
    </recommendedName>
</protein>
<dbReference type="SUPFAM" id="SSF56300">
    <property type="entry name" value="Metallo-dependent phosphatases"/>
    <property type="match status" value="1"/>
</dbReference>
<dbReference type="EMBL" id="JABBNB010000048">
    <property type="protein sequence ID" value="NMO05040.1"/>
    <property type="molecule type" value="Genomic_DNA"/>
</dbReference>
<dbReference type="InterPro" id="IPR029052">
    <property type="entry name" value="Metallo-depent_PP-like"/>
</dbReference>
<reference evidence="2 3" key="1">
    <citation type="submission" date="2020-04" db="EMBL/GenBank/DDBJ databases">
        <title>Gordonia sp. nov. TBRC 11910.</title>
        <authorList>
            <person name="Suriyachadkun C."/>
        </authorList>
    </citation>
    <scope>NUCLEOTIDE SEQUENCE [LARGE SCALE GENOMIC DNA]</scope>
    <source>
        <strain evidence="2 3">TBRC 11910</strain>
    </source>
</reference>
<evidence type="ECO:0000313" key="3">
    <source>
        <dbReference type="Proteomes" id="UP000550729"/>
    </source>
</evidence>
<dbReference type="Proteomes" id="UP000550729">
    <property type="component" value="Unassembled WGS sequence"/>
</dbReference>
<dbReference type="GO" id="GO:0016787">
    <property type="term" value="F:hydrolase activity"/>
    <property type="evidence" value="ECO:0007669"/>
    <property type="project" value="InterPro"/>
</dbReference>
<dbReference type="AlphaFoldDB" id="A0A848L1Z8"/>
<dbReference type="Pfam" id="PF00149">
    <property type="entry name" value="Metallophos"/>
    <property type="match status" value="1"/>
</dbReference>